<feature type="transmembrane region" description="Helical" evidence="2">
    <location>
        <begin position="28"/>
        <end position="52"/>
    </location>
</feature>
<evidence type="ECO:0000313" key="4">
    <source>
        <dbReference type="Proteomes" id="UP000707356"/>
    </source>
</evidence>
<dbReference type="EMBL" id="JAHHHV010000072">
    <property type="protein sequence ID" value="MBW4467002.1"/>
    <property type="molecule type" value="Genomic_DNA"/>
</dbReference>
<organism evidence="3 4">
    <name type="scientific">Pegethrix bostrychoides GSE-TBD4-15B</name>
    <dbReference type="NCBI Taxonomy" id="2839662"/>
    <lineage>
        <taxon>Bacteria</taxon>
        <taxon>Bacillati</taxon>
        <taxon>Cyanobacteriota</taxon>
        <taxon>Cyanophyceae</taxon>
        <taxon>Oculatellales</taxon>
        <taxon>Oculatellaceae</taxon>
        <taxon>Pegethrix</taxon>
    </lineage>
</organism>
<gene>
    <name evidence="3" type="ORF">KME07_16380</name>
</gene>
<comment type="caution">
    <text evidence="3">The sequence shown here is derived from an EMBL/GenBank/DDBJ whole genome shotgun (WGS) entry which is preliminary data.</text>
</comment>
<dbReference type="AlphaFoldDB" id="A0A951PC72"/>
<proteinExistence type="predicted"/>
<name>A0A951PC72_9CYAN</name>
<evidence type="ECO:0000256" key="1">
    <source>
        <dbReference type="SAM" id="MobiDB-lite"/>
    </source>
</evidence>
<evidence type="ECO:0000313" key="3">
    <source>
        <dbReference type="EMBL" id="MBW4467002.1"/>
    </source>
</evidence>
<accession>A0A951PC72</accession>
<reference evidence="3" key="2">
    <citation type="journal article" date="2022" name="Microbiol. Resour. Announc.">
        <title>Metagenome Sequencing to Explore Phylogenomics of Terrestrial Cyanobacteria.</title>
        <authorList>
            <person name="Ward R.D."/>
            <person name="Stajich J.E."/>
            <person name="Johansen J.R."/>
            <person name="Huntemann M."/>
            <person name="Clum A."/>
            <person name="Foster B."/>
            <person name="Foster B."/>
            <person name="Roux S."/>
            <person name="Palaniappan K."/>
            <person name="Varghese N."/>
            <person name="Mukherjee S."/>
            <person name="Reddy T.B.K."/>
            <person name="Daum C."/>
            <person name="Copeland A."/>
            <person name="Chen I.A."/>
            <person name="Ivanova N.N."/>
            <person name="Kyrpides N.C."/>
            <person name="Shapiro N."/>
            <person name="Eloe-Fadrosh E.A."/>
            <person name="Pietrasiak N."/>
        </authorList>
    </citation>
    <scope>NUCLEOTIDE SEQUENCE</scope>
    <source>
        <strain evidence="3">GSE-TBD4-15B</strain>
    </source>
</reference>
<evidence type="ECO:0000256" key="2">
    <source>
        <dbReference type="SAM" id="Phobius"/>
    </source>
</evidence>
<reference evidence="3" key="1">
    <citation type="submission" date="2021-05" db="EMBL/GenBank/DDBJ databases">
        <authorList>
            <person name="Pietrasiak N."/>
            <person name="Ward R."/>
            <person name="Stajich J.E."/>
            <person name="Kurbessoian T."/>
        </authorList>
    </citation>
    <scope>NUCLEOTIDE SEQUENCE</scope>
    <source>
        <strain evidence="3">GSE-TBD4-15B</strain>
    </source>
</reference>
<feature type="region of interest" description="Disordered" evidence="1">
    <location>
        <begin position="1"/>
        <end position="25"/>
    </location>
</feature>
<protein>
    <submittedName>
        <fullName evidence="3">Uncharacterized protein</fullName>
    </submittedName>
</protein>
<keyword evidence="2" id="KW-0812">Transmembrane</keyword>
<dbReference type="Proteomes" id="UP000707356">
    <property type="component" value="Unassembled WGS sequence"/>
</dbReference>
<sequence>MEPSSRVSAIQSKRSNSTDFSTHLSPNLLTNIVGTSIALLTLAFPLWAVAYFSSAPVQRQPNWQVPATLPPTLPTGR</sequence>
<keyword evidence="2" id="KW-0472">Membrane</keyword>
<keyword evidence="2" id="KW-1133">Transmembrane helix</keyword>